<reference evidence="2 3" key="1">
    <citation type="journal article" date="2013" name="Int. J. Syst. Evol. Microbiol.">
        <title>Hoeflea suaedae sp. nov., an endophytic bacterium isolated from the root of the halophyte Suaeda maritima.</title>
        <authorList>
            <person name="Chung E.J."/>
            <person name="Park J.A."/>
            <person name="Pramanik P."/>
            <person name="Bibi F."/>
            <person name="Jeon C.O."/>
            <person name="Chung Y.R."/>
        </authorList>
    </citation>
    <scope>NUCLEOTIDE SEQUENCE [LARGE SCALE GENOMIC DNA]</scope>
    <source>
        <strain evidence="2 3">YC6898</strain>
    </source>
</reference>
<feature type="domain" description="DUF7352" evidence="1">
    <location>
        <begin position="1"/>
        <end position="86"/>
    </location>
</feature>
<dbReference type="Proteomes" id="UP000295131">
    <property type="component" value="Unassembled WGS sequence"/>
</dbReference>
<keyword evidence="3" id="KW-1185">Reference proteome</keyword>
<organism evidence="2 3">
    <name type="scientific">Pseudohoeflea suaedae</name>
    <dbReference type="NCBI Taxonomy" id="877384"/>
    <lineage>
        <taxon>Bacteria</taxon>
        <taxon>Pseudomonadati</taxon>
        <taxon>Pseudomonadota</taxon>
        <taxon>Alphaproteobacteria</taxon>
        <taxon>Hyphomicrobiales</taxon>
        <taxon>Rhizobiaceae</taxon>
        <taxon>Pseudohoeflea</taxon>
    </lineage>
</organism>
<evidence type="ECO:0000259" key="1">
    <source>
        <dbReference type="Pfam" id="PF24043"/>
    </source>
</evidence>
<evidence type="ECO:0000313" key="3">
    <source>
        <dbReference type="Proteomes" id="UP000295131"/>
    </source>
</evidence>
<comment type="caution">
    <text evidence="2">The sequence shown here is derived from an EMBL/GenBank/DDBJ whole genome shotgun (WGS) entry which is preliminary data.</text>
</comment>
<gene>
    <name evidence="2" type="ORF">E2A64_10185</name>
</gene>
<sequence>MRAVIYKYPFKIDDWVDVRMPVGAEILSLQVQDGVPTIWAKVAPHQQEATRRFVVLATGETFVDALIGYYIGTIQLDGFVWHIFDQGNR</sequence>
<dbReference type="OrthoDB" id="8453920at2"/>
<dbReference type="Pfam" id="PF24043">
    <property type="entry name" value="DUF7352"/>
    <property type="match status" value="1"/>
</dbReference>
<dbReference type="RefSeq" id="WP_133284399.1">
    <property type="nucleotide sequence ID" value="NZ_SMSI01000002.1"/>
</dbReference>
<accession>A0A4R5PJ75</accession>
<protein>
    <recommendedName>
        <fullName evidence="1">DUF7352 domain-containing protein</fullName>
    </recommendedName>
</protein>
<dbReference type="AlphaFoldDB" id="A0A4R5PJ75"/>
<name>A0A4R5PJ75_9HYPH</name>
<dbReference type="EMBL" id="SMSI01000002">
    <property type="protein sequence ID" value="TDH35699.1"/>
    <property type="molecule type" value="Genomic_DNA"/>
</dbReference>
<proteinExistence type="predicted"/>
<evidence type="ECO:0000313" key="2">
    <source>
        <dbReference type="EMBL" id="TDH35699.1"/>
    </source>
</evidence>
<dbReference type="InterPro" id="IPR055776">
    <property type="entry name" value="DUF7352"/>
</dbReference>